<keyword evidence="9" id="KW-1185">Reference proteome</keyword>
<keyword evidence="3" id="KW-1015">Disulfide bond</keyword>
<dbReference type="Proteomes" id="UP000596742">
    <property type="component" value="Unassembled WGS sequence"/>
</dbReference>
<dbReference type="SMART" id="SM00409">
    <property type="entry name" value="IG"/>
    <property type="match status" value="2"/>
</dbReference>
<comment type="caution">
    <text evidence="8">The sequence shown here is derived from an EMBL/GenBank/DDBJ whole genome shotgun (WGS) entry which is preliminary data.</text>
</comment>
<evidence type="ECO:0000313" key="9">
    <source>
        <dbReference type="Proteomes" id="UP000596742"/>
    </source>
</evidence>
<evidence type="ECO:0000259" key="6">
    <source>
        <dbReference type="PROSITE" id="PS50835"/>
    </source>
</evidence>
<gene>
    <name evidence="8" type="ORF">MGAL_10B029458</name>
</gene>
<evidence type="ECO:0000256" key="3">
    <source>
        <dbReference type="ARBA" id="ARBA00023157"/>
    </source>
</evidence>
<sequence>MDVKSQAATHSTMYVSKGRSTVLKCKVELNSTYTWDGPDGTSGPNLVKYADGLEINPSLFNKKKIEIVENIDNREYNLVLHNISEKEEGIYKCFQTNKRKTTANETFFTLTILVKPKNVTINGMINGQICGQENVLLLLKCAVISGNPNETITWYNVSSKIETGGPESLIAAITPTRYDHMKQYTCRVNSTALQEPLEKTVTLDIKYPPDIHILQNGKEKNLTCKPNGIPSNYTYNKWQHLSEYGKWIRWLPAGPTVEMNSQEEHIDKPRFVYTTEHIQYGRFGFPINISVSVYCYPESISWNISSEDYCCYNETNFGQITNSNVTVRIFDAAIQKKGFKMSLTKLMIKEEHFATYTFWIKNEIGYSCFKVKLISSDRPETPNVTEIISGMNSLKIKFVRNYNGGLKQQFLLAYRKLTDKKWRTSGPINDTFEQYCVHMITDLDDETYYEIRLYAINAIGKSNFTSAWIVRTLGFHTRTESLR</sequence>
<dbReference type="PANTHER" id="PTHR11640:SF31">
    <property type="entry name" value="IRREGULAR CHIASM C-ROUGHEST PROTEIN-RELATED"/>
    <property type="match status" value="1"/>
</dbReference>
<dbReference type="Gene3D" id="2.60.40.10">
    <property type="entry name" value="Immunoglobulins"/>
    <property type="match status" value="3"/>
</dbReference>
<keyword evidence="4" id="KW-0325">Glycoprotein</keyword>
<dbReference type="SUPFAM" id="SSF48726">
    <property type="entry name" value="Immunoglobulin"/>
    <property type="match status" value="2"/>
</dbReference>
<organism evidence="8 9">
    <name type="scientific">Mytilus galloprovincialis</name>
    <name type="common">Mediterranean mussel</name>
    <dbReference type="NCBI Taxonomy" id="29158"/>
    <lineage>
        <taxon>Eukaryota</taxon>
        <taxon>Metazoa</taxon>
        <taxon>Spiralia</taxon>
        <taxon>Lophotrochozoa</taxon>
        <taxon>Mollusca</taxon>
        <taxon>Bivalvia</taxon>
        <taxon>Autobranchia</taxon>
        <taxon>Pteriomorphia</taxon>
        <taxon>Mytilida</taxon>
        <taxon>Mytiloidea</taxon>
        <taxon>Mytilidae</taxon>
        <taxon>Mytilinae</taxon>
        <taxon>Mytilus</taxon>
    </lineage>
</organism>
<dbReference type="PROSITE" id="PS50835">
    <property type="entry name" value="IG_LIKE"/>
    <property type="match status" value="1"/>
</dbReference>
<name>A0A8B6G6J5_MYTGA</name>
<evidence type="ECO:0000256" key="5">
    <source>
        <dbReference type="ARBA" id="ARBA00023319"/>
    </source>
</evidence>
<feature type="domain" description="Ig-like" evidence="6">
    <location>
        <begin position="116"/>
        <end position="202"/>
    </location>
</feature>
<feature type="domain" description="Fibronectin type-III" evidence="7">
    <location>
        <begin position="378"/>
        <end position="475"/>
    </location>
</feature>
<evidence type="ECO:0000256" key="4">
    <source>
        <dbReference type="ARBA" id="ARBA00023180"/>
    </source>
</evidence>
<dbReference type="PANTHER" id="PTHR11640">
    <property type="entry name" value="NEPHRIN"/>
    <property type="match status" value="1"/>
</dbReference>
<reference evidence="8" key="1">
    <citation type="submission" date="2018-11" db="EMBL/GenBank/DDBJ databases">
        <authorList>
            <person name="Alioto T."/>
            <person name="Alioto T."/>
        </authorList>
    </citation>
    <scope>NUCLEOTIDE SEQUENCE</scope>
</reference>
<keyword evidence="5" id="KW-0393">Immunoglobulin domain</keyword>
<proteinExistence type="predicted"/>
<dbReference type="OrthoDB" id="6106100at2759"/>
<dbReference type="AlphaFoldDB" id="A0A8B6G6J5"/>
<dbReference type="GO" id="GO:0005911">
    <property type="term" value="C:cell-cell junction"/>
    <property type="evidence" value="ECO:0007669"/>
    <property type="project" value="TreeGrafter"/>
</dbReference>
<dbReference type="InterPro" id="IPR051275">
    <property type="entry name" value="Cell_adhesion_signaling"/>
</dbReference>
<evidence type="ECO:0000256" key="2">
    <source>
        <dbReference type="ARBA" id="ARBA00023136"/>
    </source>
</evidence>
<accession>A0A8B6G6J5</accession>
<protein>
    <submittedName>
        <fullName evidence="8">Uncharacterized protein</fullName>
    </submittedName>
</protein>
<dbReference type="CDD" id="cd00063">
    <property type="entry name" value="FN3"/>
    <property type="match status" value="1"/>
</dbReference>
<dbReference type="InterPro" id="IPR003599">
    <property type="entry name" value="Ig_sub"/>
</dbReference>
<dbReference type="InterPro" id="IPR036179">
    <property type="entry name" value="Ig-like_dom_sf"/>
</dbReference>
<evidence type="ECO:0000259" key="7">
    <source>
        <dbReference type="PROSITE" id="PS50853"/>
    </source>
</evidence>
<evidence type="ECO:0000313" key="8">
    <source>
        <dbReference type="EMBL" id="VDI59473.1"/>
    </source>
</evidence>
<dbReference type="InterPro" id="IPR036116">
    <property type="entry name" value="FN3_sf"/>
</dbReference>
<dbReference type="PROSITE" id="PS50853">
    <property type="entry name" value="FN3"/>
    <property type="match status" value="1"/>
</dbReference>
<dbReference type="InterPro" id="IPR003961">
    <property type="entry name" value="FN3_dom"/>
</dbReference>
<dbReference type="InterPro" id="IPR013783">
    <property type="entry name" value="Ig-like_fold"/>
</dbReference>
<dbReference type="GO" id="GO:0005886">
    <property type="term" value="C:plasma membrane"/>
    <property type="evidence" value="ECO:0007669"/>
    <property type="project" value="TreeGrafter"/>
</dbReference>
<evidence type="ECO:0000256" key="1">
    <source>
        <dbReference type="ARBA" id="ARBA00004479"/>
    </source>
</evidence>
<dbReference type="SUPFAM" id="SSF49265">
    <property type="entry name" value="Fibronectin type III"/>
    <property type="match status" value="1"/>
</dbReference>
<dbReference type="InterPro" id="IPR007110">
    <property type="entry name" value="Ig-like_dom"/>
</dbReference>
<dbReference type="GO" id="GO:0050839">
    <property type="term" value="F:cell adhesion molecule binding"/>
    <property type="evidence" value="ECO:0007669"/>
    <property type="project" value="TreeGrafter"/>
</dbReference>
<dbReference type="EMBL" id="UYJE01007945">
    <property type="protein sequence ID" value="VDI59473.1"/>
    <property type="molecule type" value="Genomic_DNA"/>
</dbReference>
<dbReference type="GO" id="GO:0098609">
    <property type="term" value="P:cell-cell adhesion"/>
    <property type="evidence" value="ECO:0007669"/>
    <property type="project" value="TreeGrafter"/>
</dbReference>
<comment type="subcellular location">
    <subcellularLocation>
        <location evidence="1">Membrane</location>
        <topology evidence="1">Single-pass type I membrane protein</topology>
    </subcellularLocation>
</comment>
<keyword evidence="2" id="KW-0472">Membrane</keyword>